<evidence type="ECO:0000313" key="8">
    <source>
        <dbReference type="Proteomes" id="UP000661112"/>
    </source>
</evidence>
<comment type="cofactor">
    <cofactor evidence="1">
        <name>[4Fe-4S] cluster</name>
        <dbReference type="ChEBI" id="CHEBI:49883"/>
    </cofactor>
</comment>
<dbReference type="PANTHER" id="PTHR43409">
    <property type="entry name" value="ANAEROBIC MAGNESIUM-PROTOPORPHYRIN IX MONOMETHYL ESTER CYCLASE-RELATED"/>
    <property type="match status" value="1"/>
</dbReference>
<keyword evidence="3" id="KW-0479">Metal-binding</keyword>
<accession>A0ABR8CW13</accession>
<dbReference type="InterPro" id="IPR006638">
    <property type="entry name" value="Elp3/MiaA/NifB-like_rSAM"/>
</dbReference>
<comment type="caution">
    <text evidence="7">The sequence shown here is derived from an EMBL/GenBank/DDBJ whole genome shotgun (WGS) entry which is preliminary data.</text>
</comment>
<protein>
    <submittedName>
        <fullName evidence="7">Radical SAM protein</fullName>
    </submittedName>
</protein>
<evidence type="ECO:0000256" key="5">
    <source>
        <dbReference type="ARBA" id="ARBA00023014"/>
    </source>
</evidence>
<dbReference type="Proteomes" id="UP000661112">
    <property type="component" value="Unassembled WGS sequence"/>
</dbReference>
<dbReference type="PROSITE" id="PS51332">
    <property type="entry name" value="B12_BINDING"/>
    <property type="match status" value="1"/>
</dbReference>
<gene>
    <name evidence="7" type="ORF">H6G83_00535</name>
</gene>
<dbReference type="Gene3D" id="3.40.50.280">
    <property type="entry name" value="Cobalamin-binding domain"/>
    <property type="match status" value="1"/>
</dbReference>
<keyword evidence="2" id="KW-0949">S-adenosyl-L-methionine</keyword>
<dbReference type="SMART" id="SM00729">
    <property type="entry name" value="Elp3"/>
    <property type="match status" value="1"/>
</dbReference>
<dbReference type="EMBL" id="JACJSG010000001">
    <property type="protein sequence ID" value="MBD2499110.1"/>
    <property type="molecule type" value="Genomic_DNA"/>
</dbReference>
<proteinExistence type="predicted"/>
<dbReference type="SFLD" id="SFLDG01082">
    <property type="entry name" value="B12-binding_domain_containing"/>
    <property type="match status" value="1"/>
</dbReference>
<evidence type="ECO:0000256" key="2">
    <source>
        <dbReference type="ARBA" id="ARBA00022691"/>
    </source>
</evidence>
<evidence type="ECO:0000256" key="3">
    <source>
        <dbReference type="ARBA" id="ARBA00022723"/>
    </source>
</evidence>
<keyword evidence="5" id="KW-0411">Iron-sulfur</keyword>
<evidence type="ECO:0000313" key="7">
    <source>
        <dbReference type="EMBL" id="MBD2499110.1"/>
    </source>
</evidence>
<evidence type="ECO:0000256" key="1">
    <source>
        <dbReference type="ARBA" id="ARBA00001966"/>
    </source>
</evidence>
<evidence type="ECO:0000256" key="4">
    <source>
        <dbReference type="ARBA" id="ARBA00023004"/>
    </source>
</evidence>
<dbReference type="RefSeq" id="WP_190465538.1">
    <property type="nucleotide sequence ID" value="NZ_JACJSG010000001.1"/>
</dbReference>
<feature type="domain" description="B12-binding" evidence="6">
    <location>
        <begin position="47"/>
        <end position="187"/>
    </location>
</feature>
<dbReference type="InterPro" id="IPR058240">
    <property type="entry name" value="rSAM_sf"/>
</dbReference>
<dbReference type="SUPFAM" id="SSF102114">
    <property type="entry name" value="Radical SAM enzymes"/>
    <property type="match status" value="1"/>
</dbReference>
<sequence length="590" mass="66581">MFLNPSYQPNNFKKLFSFVQTIVETEKCLSIPLSLKQFLEEYYHSIKIVLIGEYIKHRTFNGANKALPVLASSLANAGFSRVVQLDLERDDLSIADVLYEVKNADLVIFAGCLTTQWQEIDEHSQKIFTTLMESGRQNVPILVGGYASKSVEDIAQITPWITAFCNGEGENSIVEIAYAVAKGNFHHNMKNIPGLCFINSSQAFYLPEPDTHKLANFHRSTAPRVTNFDDIDQNFGMKHISKVHNMDIFKTKDGRQLKTAQIFTQRSCTWECGCCNKSQDSNHVVRLSEASLRRQLRQLKQHGYEAIYLDVDTFTAHPTAAKREAEMLKREGFVWGSNTRIDKIDYEQMCYLVQHNCVYMFFDVEHTLPEVSLANHQFNGSVSSQIKQAFDYPVKVKQVFQDMNKAGLLSSYSLILGLPKAKLNANKTEILGFEPTTLEDDLSAIHFALEECNPDFFNCNILRFMPGSLAADTPGNCSYTCVRPSGEKPITAGYFLERAVKQYGYPQSPTHGVYRLCESVGRYQPITTAINPQRIYDTICYAIQLINAKIDAGGKATKLFIDRDLLALGLVSRDETGRYAIAPLEDFAKI</sequence>
<dbReference type="InterPro" id="IPR051198">
    <property type="entry name" value="BchE-like"/>
</dbReference>
<dbReference type="PANTHER" id="PTHR43409:SF7">
    <property type="entry name" value="BLL1977 PROTEIN"/>
    <property type="match status" value="1"/>
</dbReference>
<dbReference type="InterPro" id="IPR007197">
    <property type="entry name" value="rSAM"/>
</dbReference>
<organism evidence="7 8">
    <name type="scientific">Anabaena azotica FACHB-119</name>
    <dbReference type="NCBI Taxonomy" id="947527"/>
    <lineage>
        <taxon>Bacteria</taxon>
        <taxon>Bacillati</taxon>
        <taxon>Cyanobacteriota</taxon>
        <taxon>Cyanophyceae</taxon>
        <taxon>Nostocales</taxon>
        <taxon>Nostocaceae</taxon>
        <taxon>Anabaena</taxon>
        <taxon>Anabaena azotica</taxon>
    </lineage>
</organism>
<keyword evidence="4" id="KW-0408">Iron</keyword>
<dbReference type="SFLD" id="SFLDS00029">
    <property type="entry name" value="Radical_SAM"/>
    <property type="match status" value="1"/>
</dbReference>
<reference evidence="7 8" key="1">
    <citation type="journal article" date="2020" name="ISME J.">
        <title>Comparative genomics reveals insights into cyanobacterial evolution and habitat adaptation.</title>
        <authorList>
            <person name="Chen M.Y."/>
            <person name="Teng W.K."/>
            <person name="Zhao L."/>
            <person name="Hu C.X."/>
            <person name="Zhou Y.K."/>
            <person name="Han B.P."/>
            <person name="Song L.R."/>
            <person name="Shu W.S."/>
        </authorList>
    </citation>
    <scope>NUCLEOTIDE SEQUENCE [LARGE SCALE GENOMIC DNA]</scope>
    <source>
        <strain evidence="7 8">FACHB-119</strain>
    </source>
</reference>
<name>A0ABR8CW13_9NOST</name>
<evidence type="ECO:0000259" key="6">
    <source>
        <dbReference type="PROSITE" id="PS51332"/>
    </source>
</evidence>
<dbReference type="InterPro" id="IPR006158">
    <property type="entry name" value="Cobalamin-bd"/>
</dbReference>
<keyword evidence="8" id="KW-1185">Reference proteome</keyword>